<gene>
    <name evidence="1" type="ORF">DD237_001279</name>
</gene>
<comment type="caution">
    <text evidence="1">The sequence shown here is derived from an EMBL/GenBank/DDBJ whole genome shotgun (WGS) entry which is preliminary data.</text>
</comment>
<proteinExistence type="predicted"/>
<accession>A0A3R7YBJ6</accession>
<evidence type="ECO:0000313" key="2">
    <source>
        <dbReference type="Proteomes" id="UP000286097"/>
    </source>
</evidence>
<name>A0A3R7YBJ6_9STRA</name>
<dbReference type="Proteomes" id="UP000286097">
    <property type="component" value="Unassembled WGS sequence"/>
</dbReference>
<organism evidence="1 2">
    <name type="scientific">Peronospora effusa</name>
    <dbReference type="NCBI Taxonomy" id="542832"/>
    <lineage>
        <taxon>Eukaryota</taxon>
        <taxon>Sar</taxon>
        <taxon>Stramenopiles</taxon>
        <taxon>Oomycota</taxon>
        <taxon>Peronosporomycetes</taxon>
        <taxon>Peronosporales</taxon>
        <taxon>Peronosporaceae</taxon>
        <taxon>Peronospora</taxon>
    </lineage>
</organism>
<dbReference type="VEuPathDB" id="FungiDB:DD237_001279"/>
<dbReference type="AlphaFoldDB" id="A0A3R7YBJ6"/>
<sequence length="75" mass="8544">MLGIELKLSDTSVSSLCSSLNEFLSREYASDMDSRETQMHQKALTQFKQLKTDVDLMRVRPLLSLAMCCCVILRN</sequence>
<evidence type="ECO:0000313" key="1">
    <source>
        <dbReference type="EMBL" id="RQM16625.1"/>
    </source>
</evidence>
<protein>
    <submittedName>
        <fullName evidence="1">Uncharacterized protein</fullName>
    </submittedName>
</protein>
<dbReference type="EMBL" id="QKXF01000113">
    <property type="protein sequence ID" value="RQM16625.1"/>
    <property type="molecule type" value="Genomic_DNA"/>
</dbReference>
<reference evidence="1 2" key="1">
    <citation type="submission" date="2018-06" db="EMBL/GenBank/DDBJ databases">
        <title>Comparative genomics of downy mildews reveals potential adaptations to biotrophy.</title>
        <authorList>
            <person name="Fletcher K."/>
            <person name="Klosterman S.J."/>
            <person name="Derevnina L."/>
            <person name="Martin F."/>
            <person name="Koike S."/>
            <person name="Reyes Chin-Wo S."/>
            <person name="Mou B."/>
            <person name="Michelmore R."/>
        </authorList>
    </citation>
    <scope>NUCLEOTIDE SEQUENCE [LARGE SCALE GENOMIC DNA]</scope>
    <source>
        <strain evidence="1 2">R13</strain>
    </source>
</reference>